<proteinExistence type="predicted"/>
<dbReference type="RefSeq" id="WP_096685459.1">
    <property type="nucleotide sequence ID" value="NZ_AP014564.1"/>
</dbReference>
<dbReference type="InterPro" id="IPR005135">
    <property type="entry name" value="Endo/exonuclease/phosphatase"/>
</dbReference>
<evidence type="ECO:0000313" key="2">
    <source>
        <dbReference type="EMBL" id="BAV94461.1"/>
    </source>
</evidence>
<dbReference type="Gene3D" id="3.60.10.10">
    <property type="entry name" value="Endonuclease/exonuclease/phosphatase"/>
    <property type="match status" value="1"/>
</dbReference>
<name>A0A1J1E0K0_9FLAO</name>
<evidence type="ECO:0000313" key="3">
    <source>
        <dbReference type="Proteomes" id="UP000243197"/>
    </source>
</evidence>
<dbReference type="Proteomes" id="UP000243197">
    <property type="component" value="Chromosome"/>
</dbReference>
<dbReference type="AlphaFoldDB" id="A0A1J1E0K0"/>
<keyword evidence="2" id="KW-0255">Endonuclease</keyword>
<keyword evidence="2" id="KW-0540">Nuclease</keyword>
<keyword evidence="3" id="KW-1185">Reference proteome</keyword>
<evidence type="ECO:0000259" key="1">
    <source>
        <dbReference type="Pfam" id="PF19580"/>
    </source>
</evidence>
<dbReference type="SUPFAM" id="SSF56219">
    <property type="entry name" value="DNase I-like"/>
    <property type="match status" value="1"/>
</dbReference>
<dbReference type="EMBL" id="AP014564">
    <property type="protein sequence ID" value="BAV94461.1"/>
    <property type="molecule type" value="Genomic_DNA"/>
</dbReference>
<sequence>MKGYNITLLLFCFLFSFETCFTQIVFYNVENLFDTINNPNTLDDEFTPSGFKNWNKKKYEKKIKNLAKVLKIIGGFESPEIIGLCEVENIDVIKKLISNPALKKFNYDIVHRDSPDKRGIDVALIYRKDIFKIQFSQWHKIDLPYKRKYTRDILYCRGVLKGVDTIHFFVNHWPSRWGGKIKSEPKRMFVSNIIKHKIDSILNINSQANIIAMGDFNDEPKDLSLQNLVRENKLFNIHKDDDKGTYKFRAKWSKLDHFFVSKSVLKHLHQPNTVIFDESFLLEKDQKYKGKKVKRSFIGMKFNYSGFSDHLPIYIKWNSNSDI</sequence>
<keyword evidence="2" id="KW-0378">Hydrolase</keyword>
<dbReference type="Pfam" id="PF19580">
    <property type="entry name" value="Exo_endo_phos_3"/>
    <property type="match status" value="1"/>
</dbReference>
<organism evidence="2 3">
    <name type="scientific">Ichthyobacterium seriolicida</name>
    <dbReference type="NCBI Taxonomy" id="242600"/>
    <lineage>
        <taxon>Bacteria</taxon>
        <taxon>Pseudomonadati</taxon>
        <taxon>Bacteroidota</taxon>
        <taxon>Flavobacteriia</taxon>
        <taxon>Flavobacteriales</taxon>
        <taxon>Ichthyobacteriaceae</taxon>
        <taxon>Ichthyobacterium</taxon>
    </lineage>
</organism>
<dbReference type="PANTHER" id="PTHR42834:SF1">
    <property type="entry name" value="ENDONUCLEASE_EXONUCLEASE_PHOSPHATASE FAMILY PROTEIN (AFU_ORTHOLOGUE AFUA_3G09210)"/>
    <property type="match status" value="1"/>
</dbReference>
<dbReference type="PANTHER" id="PTHR42834">
    <property type="entry name" value="ENDONUCLEASE/EXONUCLEASE/PHOSPHATASE FAMILY PROTEIN (AFU_ORTHOLOGUE AFUA_3G09210)"/>
    <property type="match status" value="1"/>
</dbReference>
<accession>A0A1J1E0K0</accession>
<dbReference type="InterPro" id="IPR036691">
    <property type="entry name" value="Endo/exonu/phosph_ase_sf"/>
</dbReference>
<feature type="domain" description="Endonuclease/exonuclease/phosphatase" evidence="1">
    <location>
        <begin position="24"/>
        <end position="316"/>
    </location>
</feature>
<dbReference type="GO" id="GO:0004519">
    <property type="term" value="F:endonuclease activity"/>
    <property type="evidence" value="ECO:0007669"/>
    <property type="project" value="UniProtKB-KW"/>
</dbReference>
<reference evidence="2 3" key="1">
    <citation type="submission" date="2014-03" db="EMBL/GenBank/DDBJ databases">
        <title>complete genome sequence of Flavobacteriaceae bacterium JBKA-6.</title>
        <authorList>
            <person name="Takano T."/>
            <person name="Nakamura Y."/>
            <person name="Takuma S."/>
            <person name="Yasuike M."/>
            <person name="Matsuyama T."/>
            <person name="Sakai T."/>
            <person name="Fujiwara A."/>
            <person name="Kimoto K."/>
            <person name="Fukuda Y."/>
            <person name="Kondo H."/>
            <person name="Hirono I."/>
            <person name="Nakayasu C."/>
        </authorList>
    </citation>
    <scope>NUCLEOTIDE SEQUENCE [LARGE SCALE GENOMIC DNA]</scope>
    <source>
        <strain evidence="2 3">JBKA-6</strain>
    </source>
</reference>
<gene>
    <name evidence="2" type="ORF">JBKA6_0448</name>
</gene>
<dbReference type="KEGG" id="ise:JBKA6_0448"/>
<protein>
    <submittedName>
        <fullName evidence="2">Endonuclease</fullName>
    </submittedName>
</protein>
<dbReference type="OrthoDB" id="9802724at2"/>